<dbReference type="EMBL" id="LAZR01069888">
    <property type="protein sequence ID" value="KKK46823.1"/>
    <property type="molecule type" value="Genomic_DNA"/>
</dbReference>
<accession>A0A0F8VR13</accession>
<dbReference type="InterPro" id="IPR058667">
    <property type="entry name" value="DUF6242_C"/>
</dbReference>
<organism evidence="2">
    <name type="scientific">marine sediment metagenome</name>
    <dbReference type="NCBI Taxonomy" id="412755"/>
    <lineage>
        <taxon>unclassified sequences</taxon>
        <taxon>metagenomes</taxon>
        <taxon>ecological metagenomes</taxon>
    </lineage>
</organism>
<dbReference type="Pfam" id="PF25852">
    <property type="entry name" value="DUF6242_C"/>
    <property type="match status" value="1"/>
</dbReference>
<feature type="domain" description="DUF6242" evidence="1">
    <location>
        <begin position="30"/>
        <end position="202"/>
    </location>
</feature>
<dbReference type="AlphaFoldDB" id="A0A0F8VR13"/>
<sequence>MALCELYRFKALGITSARKPVHTHLFIEISNGNIYIVDSVDSTKIYKSTDKGENWKYVPLSAQINNLTFSPSYSQDNTVFISMFGGIVKSIDGGNNWTVKNNGFIKDNPGHDVDDDPLQMSATTISPSYSSDKTIFVVDGSNSAIYRSTNGGNNWNLLTKDLPGNIGSIVISPTYTTDKVVFVGGSYLYKSTNSGSTWTNMNFTQGIYGIVIAGETF</sequence>
<dbReference type="InterPro" id="IPR015943">
    <property type="entry name" value="WD40/YVTN_repeat-like_dom_sf"/>
</dbReference>
<gene>
    <name evidence="2" type="ORF">LCGC14_3161400</name>
</gene>
<name>A0A0F8VR13_9ZZZZ</name>
<reference evidence="2" key="1">
    <citation type="journal article" date="2015" name="Nature">
        <title>Complex archaea that bridge the gap between prokaryotes and eukaryotes.</title>
        <authorList>
            <person name="Spang A."/>
            <person name="Saw J.H."/>
            <person name="Jorgensen S.L."/>
            <person name="Zaremba-Niedzwiedzka K."/>
            <person name="Martijn J."/>
            <person name="Lind A.E."/>
            <person name="van Eijk R."/>
            <person name="Schleper C."/>
            <person name="Guy L."/>
            <person name="Ettema T.J."/>
        </authorList>
    </citation>
    <scope>NUCLEOTIDE SEQUENCE</scope>
</reference>
<proteinExistence type="predicted"/>
<protein>
    <recommendedName>
        <fullName evidence="1">DUF6242 domain-containing protein</fullName>
    </recommendedName>
</protein>
<dbReference type="SUPFAM" id="SSF110296">
    <property type="entry name" value="Oligoxyloglucan reducing end-specific cellobiohydrolase"/>
    <property type="match status" value="1"/>
</dbReference>
<evidence type="ECO:0000313" key="2">
    <source>
        <dbReference type="EMBL" id="KKK46823.1"/>
    </source>
</evidence>
<dbReference type="Gene3D" id="2.130.10.10">
    <property type="entry name" value="YVTN repeat-like/Quinoprotein amine dehydrogenase"/>
    <property type="match status" value="2"/>
</dbReference>
<comment type="caution">
    <text evidence="2">The sequence shown here is derived from an EMBL/GenBank/DDBJ whole genome shotgun (WGS) entry which is preliminary data.</text>
</comment>
<evidence type="ECO:0000259" key="1">
    <source>
        <dbReference type="Pfam" id="PF25852"/>
    </source>
</evidence>